<dbReference type="EMBL" id="MU274921">
    <property type="protein sequence ID" value="KAI0086867.1"/>
    <property type="molecule type" value="Genomic_DNA"/>
</dbReference>
<reference evidence="1" key="1">
    <citation type="journal article" date="2021" name="Environ. Microbiol.">
        <title>Gene family expansions and transcriptome signatures uncover fungal adaptations to wood decay.</title>
        <authorList>
            <person name="Hage H."/>
            <person name="Miyauchi S."/>
            <person name="Viragh M."/>
            <person name="Drula E."/>
            <person name="Min B."/>
            <person name="Chaduli D."/>
            <person name="Navarro D."/>
            <person name="Favel A."/>
            <person name="Norest M."/>
            <person name="Lesage-Meessen L."/>
            <person name="Balint B."/>
            <person name="Merenyi Z."/>
            <person name="de Eugenio L."/>
            <person name="Morin E."/>
            <person name="Martinez A.T."/>
            <person name="Baldrian P."/>
            <person name="Stursova M."/>
            <person name="Martinez M.J."/>
            <person name="Novotny C."/>
            <person name="Magnuson J.K."/>
            <person name="Spatafora J.W."/>
            <person name="Maurice S."/>
            <person name="Pangilinan J."/>
            <person name="Andreopoulos W."/>
            <person name="LaButti K."/>
            <person name="Hundley H."/>
            <person name="Na H."/>
            <person name="Kuo A."/>
            <person name="Barry K."/>
            <person name="Lipzen A."/>
            <person name="Henrissat B."/>
            <person name="Riley R."/>
            <person name="Ahrendt S."/>
            <person name="Nagy L.G."/>
            <person name="Grigoriev I.V."/>
            <person name="Martin F."/>
            <person name="Rosso M.N."/>
        </authorList>
    </citation>
    <scope>NUCLEOTIDE SEQUENCE</scope>
    <source>
        <strain evidence="1">CBS 384.51</strain>
    </source>
</reference>
<keyword evidence="2" id="KW-1185">Reference proteome</keyword>
<protein>
    <submittedName>
        <fullName evidence="1">Uncharacterized protein</fullName>
    </submittedName>
</protein>
<evidence type="ECO:0000313" key="1">
    <source>
        <dbReference type="EMBL" id="KAI0086867.1"/>
    </source>
</evidence>
<evidence type="ECO:0000313" key="2">
    <source>
        <dbReference type="Proteomes" id="UP001055072"/>
    </source>
</evidence>
<organism evidence="1 2">
    <name type="scientific">Irpex rosettiformis</name>
    <dbReference type="NCBI Taxonomy" id="378272"/>
    <lineage>
        <taxon>Eukaryota</taxon>
        <taxon>Fungi</taxon>
        <taxon>Dikarya</taxon>
        <taxon>Basidiomycota</taxon>
        <taxon>Agaricomycotina</taxon>
        <taxon>Agaricomycetes</taxon>
        <taxon>Polyporales</taxon>
        <taxon>Irpicaceae</taxon>
        <taxon>Irpex</taxon>
    </lineage>
</organism>
<sequence length="306" mass="36483">MKRICVPRTKYSLELLRRHPFILFRQWPLVWRKKFLSGRSGTASSYPSENTSSNPPDRYELYCELQPSDPLTGLLSISTMSQLQLRNNKYFPIFSKLPGEHDIDDDFYDLYAHPFLRPIARPSHHRVFLGEIIHDLTFLRPRYIVKDRVGNQIPVHFHHQGIEEFSFKFDPACYIVGHTIAMFYGEDHRFFDMTNGIRVETLRHIKAYSISHTPDGSSHAHLMRYFLQTLLQLMRIQDVRYATSKVRISFFLIFVLTNRHFYTYTCKQKCQMSDWKTHKPKCVALQQVRSWNTRNWDKFTGYWEAF</sequence>
<comment type="caution">
    <text evidence="1">The sequence shown here is derived from an EMBL/GenBank/DDBJ whole genome shotgun (WGS) entry which is preliminary data.</text>
</comment>
<name>A0ACB8TXT0_9APHY</name>
<dbReference type="Proteomes" id="UP001055072">
    <property type="component" value="Unassembled WGS sequence"/>
</dbReference>
<gene>
    <name evidence="1" type="ORF">BDY19DRAFT_908032</name>
</gene>
<accession>A0ACB8TXT0</accession>
<proteinExistence type="predicted"/>